<feature type="binding site" evidence="13">
    <location>
        <position position="211"/>
    </location>
    <ligand>
        <name>Ca(2+)</name>
        <dbReference type="ChEBI" id="CHEBI:29108"/>
        <label>2</label>
    </ligand>
</feature>
<organism evidence="18">
    <name type="scientific">Pinus sylvestris</name>
    <name type="common">Scotch pine</name>
    <dbReference type="NCBI Taxonomy" id="3349"/>
    <lineage>
        <taxon>Eukaryota</taxon>
        <taxon>Viridiplantae</taxon>
        <taxon>Streptophyta</taxon>
        <taxon>Embryophyta</taxon>
        <taxon>Tracheophyta</taxon>
        <taxon>Spermatophyta</taxon>
        <taxon>Pinopsida</taxon>
        <taxon>Pinidae</taxon>
        <taxon>Conifers I</taxon>
        <taxon>Pinales</taxon>
        <taxon>Pinaceae</taxon>
        <taxon>Pinus</taxon>
        <taxon>Pinus subgen. Pinus</taxon>
    </lineage>
</organism>
<keyword evidence="16" id="KW-0376">Hydrogen peroxide</keyword>
<keyword evidence="9 15" id="KW-1015">Disulfide bond</keyword>
<keyword evidence="6 13" id="KW-0106">Calcium</keyword>
<comment type="cofactor">
    <cofactor evidence="13 16">
        <name>Ca(2+)</name>
        <dbReference type="ChEBI" id="CHEBI:29108"/>
    </cofactor>
    <text evidence="13 16">Binds 2 calcium ions per subunit.</text>
</comment>
<dbReference type="CDD" id="cd00693">
    <property type="entry name" value="secretory_peroxidase"/>
    <property type="match status" value="1"/>
</dbReference>
<dbReference type="PROSITE" id="PS00436">
    <property type="entry name" value="PEROXIDASE_2"/>
    <property type="match status" value="1"/>
</dbReference>
<feature type="binding site" evidence="13">
    <location>
        <position position="88"/>
    </location>
    <ligand>
        <name>Ca(2+)</name>
        <dbReference type="ChEBI" id="CHEBI:29108"/>
        <label>1</label>
    </ligand>
</feature>
<keyword evidence="4 16" id="KW-0349">Heme</keyword>
<dbReference type="EMBL" id="AF291667">
    <property type="protein sequence ID" value="AAG02215.1"/>
    <property type="molecule type" value="mRNA"/>
</dbReference>
<feature type="binding site" evidence="13">
    <location>
        <position position="85"/>
    </location>
    <ligand>
        <name>Ca(2+)</name>
        <dbReference type="ChEBI" id="CHEBI:29108"/>
        <label>1</label>
    </ligand>
</feature>
<dbReference type="Gene3D" id="1.10.520.10">
    <property type="match status" value="1"/>
</dbReference>
<feature type="binding site" evidence="13">
    <location>
        <position position="94"/>
    </location>
    <ligand>
        <name>Ca(2+)</name>
        <dbReference type="ChEBI" id="CHEBI:29108"/>
        <label>1</label>
    </ligand>
</feature>
<evidence type="ECO:0000256" key="16">
    <source>
        <dbReference type="RuleBase" id="RU362060"/>
    </source>
</evidence>
<feature type="disulfide bond" evidence="15">
    <location>
        <begin position="86"/>
        <end position="91"/>
    </location>
</feature>
<dbReference type="GO" id="GO:0042744">
    <property type="term" value="P:hydrogen peroxide catabolic process"/>
    <property type="evidence" value="ECO:0007669"/>
    <property type="project" value="UniProtKB-KW"/>
</dbReference>
<feature type="domain" description="Plant heme peroxidase family profile" evidence="17">
    <location>
        <begin position="43"/>
        <end position="342"/>
    </location>
</feature>
<dbReference type="FunFam" id="1.10.420.10:FF:000001">
    <property type="entry name" value="Peroxidase"/>
    <property type="match status" value="1"/>
</dbReference>
<dbReference type="GO" id="GO:0046872">
    <property type="term" value="F:metal ion binding"/>
    <property type="evidence" value="ECO:0007669"/>
    <property type="project" value="UniProtKB-UniRule"/>
</dbReference>
<evidence type="ECO:0000256" key="1">
    <source>
        <dbReference type="ARBA" id="ARBA00000189"/>
    </source>
</evidence>
<evidence type="ECO:0000256" key="13">
    <source>
        <dbReference type="PIRSR" id="PIRSR600823-3"/>
    </source>
</evidence>
<evidence type="ECO:0000256" key="5">
    <source>
        <dbReference type="ARBA" id="ARBA00022723"/>
    </source>
</evidence>
<dbReference type="PRINTS" id="PR00458">
    <property type="entry name" value="PEROXIDASE"/>
</dbReference>
<feature type="disulfide bond" evidence="15">
    <location>
        <begin position="217"/>
        <end position="250"/>
    </location>
</feature>
<proteinExistence type="evidence at transcript level"/>
<comment type="subcellular location">
    <subcellularLocation>
        <location evidence="16">Secreted</location>
    </subcellularLocation>
</comment>
<dbReference type="GO" id="GO:0006979">
    <property type="term" value="P:response to oxidative stress"/>
    <property type="evidence" value="ECO:0007669"/>
    <property type="project" value="UniProtKB-UniRule"/>
</dbReference>
<dbReference type="EC" id="1.11.1.7" evidence="16"/>
<feature type="binding site" evidence="13">
    <location>
        <position position="262"/>
    </location>
    <ligand>
        <name>Ca(2+)</name>
        <dbReference type="ChEBI" id="CHEBI:29108"/>
        <label>2</label>
    </ligand>
</feature>
<dbReference type="SUPFAM" id="SSF48113">
    <property type="entry name" value="Heme-dependent peroxidases"/>
    <property type="match status" value="1"/>
</dbReference>
<keyword evidence="5 13" id="KW-0479">Metal-binding</keyword>
<dbReference type="PANTHER" id="PTHR31517:SF48">
    <property type="entry name" value="PEROXIDASE 16-RELATED"/>
    <property type="match status" value="1"/>
</dbReference>
<protein>
    <recommendedName>
        <fullName evidence="16">Peroxidase</fullName>
        <ecNumber evidence="16">1.11.1.7</ecNumber>
    </recommendedName>
</protein>
<feature type="disulfide bond" evidence="15">
    <location>
        <begin position="53"/>
        <end position="131"/>
    </location>
</feature>
<dbReference type="InterPro" id="IPR033905">
    <property type="entry name" value="Secretory_peroxidase"/>
</dbReference>
<evidence type="ECO:0000256" key="11">
    <source>
        <dbReference type="PIRSR" id="PIRSR600823-1"/>
    </source>
</evidence>
<evidence type="ECO:0000259" key="17">
    <source>
        <dbReference type="PROSITE" id="PS50873"/>
    </source>
</evidence>
<sequence length="363" mass="39691">MRDRRMYYISKKKAIMTPATVFVSIFVIVYGSAVNALPTPVAGLSWTFYNTTCPSVESIVWQRMEVYLSADITQAAGLLRLHFHDCFVQGCDGSVLLNSTSGEQTAAPNLSLRAQALKIINDIKQNVEAACSGIVSCADIVALAARDSVAIAGGPFYPLPLGRRDSLTFANQSTVLANLPGPTSNVTELISFFDPKGLNLTDLVALSGGHTIGRGNCSSFDNRLYNSTTGAQMQDATLDQSFAKNLYLTCPTSTTVNTTNLDILTPNLFDNKYYVNLLNKKTLFTSDQSFYTDTRTQNIVINFEANQSLFFHQFLLSMLKMGQLDVLTGSQGEIRNNCWASNPSRSYSILDPEASQESASYSM</sequence>
<dbReference type="PeroxiBase" id="9">
    <property type="entry name" value="PsyPrx01"/>
</dbReference>
<feature type="binding site" evidence="13">
    <location>
        <position position="270"/>
    </location>
    <ligand>
        <name>Ca(2+)</name>
        <dbReference type="ChEBI" id="CHEBI:29108"/>
        <label>2</label>
    </ligand>
</feature>
<keyword evidence="10" id="KW-0325">Glycoprotein</keyword>
<evidence type="ECO:0000256" key="14">
    <source>
        <dbReference type="PIRSR" id="PIRSR600823-4"/>
    </source>
</evidence>
<keyword evidence="16" id="KW-0964">Secreted</keyword>
<evidence type="ECO:0000256" key="15">
    <source>
        <dbReference type="PIRSR" id="PIRSR600823-5"/>
    </source>
</evidence>
<feature type="site" description="Transition state stabilizer" evidence="14">
    <location>
        <position position="80"/>
    </location>
</feature>
<dbReference type="PRINTS" id="PR00461">
    <property type="entry name" value="PLPEROXIDASE"/>
</dbReference>
<feature type="binding site" description="axial binding residue" evidence="13">
    <location>
        <position position="210"/>
    </location>
    <ligand>
        <name>heme b</name>
        <dbReference type="ChEBI" id="CHEBI:60344"/>
    </ligand>
    <ligandPart>
        <name>Fe</name>
        <dbReference type="ChEBI" id="CHEBI:18248"/>
    </ligandPart>
</feature>
<evidence type="ECO:0000256" key="4">
    <source>
        <dbReference type="ARBA" id="ARBA00022617"/>
    </source>
</evidence>
<evidence type="ECO:0000256" key="2">
    <source>
        <dbReference type="ARBA" id="ARBA00006873"/>
    </source>
</evidence>
<keyword evidence="7 16" id="KW-0560">Oxidoreductase</keyword>
<dbReference type="InterPro" id="IPR019793">
    <property type="entry name" value="Peroxidases_heam-ligand_BS"/>
</dbReference>
<evidence type="ECO:0000313" key="18">
    <source>
        <dbReference type="EMBL" id="AAG02215.1"/>
    </source>
</evidence>
<dbReference type="InterPro" id="IPR000823">
    <property type="entry name" value="Peroxidase_pln"/>
</dbReference>
<comment type="function">
    <text evidence="16">Removal of H(2)O(2), oxidation of toxic reductants, biosynthesis and degradation of lignin, suberization, auxin catabolism, response to environmental stresses such as wounding, pathogen attack and oxidative stress.</text>
</comment>
<feature type="active site" description="Proton acceptor" evidence="11">
    <location>
        <position position="84"/>
    </location>
</feature>
<dbReference type="GO" id="GO:0020037">
    <property type="term" value="F:heme binding"/>
    <property type="evidence" value="ECO:0007669"/>
    <property type="project" value="UniProtKB-UniRule"/>
</dbReference>
<dbReference type="GO" id="GO:0005576">
    <property type="term" value="C:extracellular region"/>
    <property type="evidence" value="ECO:0007669"/>
    <property type="project" value="UniProtKB-SubCell"/>
</dbReference>
<dbReference type="AlphaFoldDB" id="Q9FYS6"/>
<feature type="disulfide bond" evidence="15">
    <location>
        <begin position="137"/>
        <end position="338"/>
    </location>
</feature>
<comment type="similarity">
    <text evidence="2">Belongs to the peroxidase family. Ascorbate peroxidase subfamily.</text>
</comment>
<feature type="binding site" evidence="13">
    <location>
        <position position="90"/>
    </location>
    <ligand>
        <name>Ca(2+)</name>
        <dbReference type="ChEBI" id="CHEBI:29108"/>
        <label>1</label>
    </ligand>
</feature>
<feature type="binding site" evidence="12">
    <location>
        <position position="180"/>
    </location>
    <ligand>
        <name>substrate</name>
    </ligand>
</feature>
<evidence type="ECO:0000256" key="9">
    <source>
        <dbReference type="ARBA" id="ARBA00023157"/>
    </source>
</evidence>
<evidence type="ECO:0000256" key="8">
    <source>
        <dbReference type="ARBA" id="ARBA00023004"/>
    </source>
</evidence>
<feature type="binding site" evidence="13">
    <location>
        <position position="265"/>
    </location>
    <ligand>
        <name>Ca(2+)</name>
        <dbReference type="ChEBI" id="CHEBI:29108"/>
        <label>2</label>
    </ligand>
</feature>
<dbReference type="PANTHER" id="PTHR31517">
    <property type="match status" value="1"/>
</dbReference>
<dbReference type="InterPro" id="IPR002016">
    <property type="entry name" value="Haem_peroxidase"/>
</dbReference>
<reference evidence="18" key="1">
    <citation type="submission" date="2016-12" db="EMBL/GenBank/DDBJ databases">
        <title>Scots pine short roots express root-specific peroxidases during development.</title>
        <authorList>
            <person name="Tarkka M.T."/>
            <person name="Nyman T.A."/>
            <person name="Kalkkinen N."/>
            <person name="Raudaskoski M."/>
        </authorList>
    </citation>
    <scope>NUCLEOTIDE SEQUENCE</scope>
</reference>
<dbReference type="InterPro" id="IPR019794">
    <property type="entry name" value="Peroxidases_AS"/>
</dbReference>
<comment type="catalytic activity">
    <reaction evidence="1 16">
        <text>2 a phenolic donor + H2O2 = 2 a phenolic radical donor + 2 H2O</text>
        <dbReference type="Rhea" id="RHEA:56136"/>
        <dbReference type="ChEBI" id="CHEBI:15377"/>
        <dbReference type="ChEBI" id="CHEBI:16240"/>
        <dbReference type="ChEBI" id="CHEBI:139520"/>
        <dbReference type="ChEBI" id="CHEBI:139521"/>
        <dbReference type="EC" id="1.11.1.7"/>
    </reaction>
</comment>
<comment type="cofactor">
    <cofactor evidence="13 16">
        <name>heme b</name>
        <dbReference type="ChEBI" id="CHEBI:60344"/>
    </cofactor>
    <text evidence="13 16">Binds 1 heme b (iron(II)-protoporphyrin IX) group per subunit.</text>
</comment>
<name>Q9FYS6_PINSY</name>
<evidence type="ECO:0000256" key="3">
    <source>
        <dbReference type="ARBA" id="ARBA00022559"/>
    </source>
</evidence>
<comment type="similarity">
    <text evidence="16">Belongs to the peroxidase family. Classical plant (class III) peroxidase subfamily.</text>
</comment>
<accession>Q9FYS6</accession>
<evidence type="ECO:0000256" key="12">
    <source>
        <dbReference type="PIRSR" id="PIRSR600823-2"/>
    </source>
</evidence>
<dbReference type="FunFam" id="1.10.520.10:FF:000009">
    <property type="entry name" value="Peroxidase"/>
    <property type="match status" value="1"/>
</dbReference>
<dbReference type="PROSITE" id="PS00435">
    <property type="entry name" value="PEROXIDASE_1"/>
    <property type="match status" value="1"/>
</dbReference>
<feature type="binding site" evidence="13">
    <location>
        <position position="103"/>
    </location>
    <ligand>
        <name>Ca(2+)</name>
        <dbReference type="ChEBI" id="CHEBI:29108"/>
        <label>1</label>
    </ligand>
</feature>
<evidence type="ECO:0000256" key="6">
    <source>
        <dbReference type="ARBA" id="ARBA00022837"/>
    </source>
</evidence>
<feature type="binding site" evidence="13">
    <location>
        <position position="92"/>
    </location>
    <ligand>
        <name>Ca(2+)</name>
        <dbReference type="ChEBI" id="CHEBI:29108"/>
        <label>1</label>
    </ligand>
</feature>
<dbReference type="Gene3D" id="1.10.420.10">
    <property type="entry name" value="Peroxidase, domain 2"/>
    <property type="match status" value="1"/>
</dbReference>
<keyword evidence="8 13" id="KW-0408">Iron</keyword>
<dbReference type="GO" id="GO:0140825">
    <property type="term" value="F:lactoperoxidase activity"/>
    <property type="evidence" value="ECO:0007669"/>
    <property type="project" value="UniProtKB-EC"/>
</dbReference>
<dbReference type="PROSITE" id="PS50873">
    <property type="entry name" value="PEROXIDASE_4"/>
    <property type="match status" value="1"/>
</dbReference>
<evidence type="ECO:0000256" key="7">
    <source>
        <dbReference type="ARBA" id="ARBA00023002"/>
    </source>
</evidence>
<dbReference type="InterPro" id="IPR010255">
    <property type="entry name" value="Haem_peroxidase_sf"/>
</dbReference>
<keyword evidence="3 16" id="KW-0575">Peroxidase</keyword>
<dbReference type="Pfam" id="PF00141">
    <property type="entry name" value="peroxidase"/>
    <property type="match status" value="1"/>
</dbReference>
<evidence type="ECO:0000256" key="10">
    <source>
        <dbReference type="ARBA" id="ARBA00023180"/>
    </source>
</evidence>